<evidence type="ECO:0000313" key="2">
    <source>
        <dbReference type="Proteomes" id="UP000501812"/>
    </source>
</evidence>
<dbReference type="KEGG" id="luo:HHL09_06145"/>
<dbReference type="RefSeq" id="WP_169453691.1">
    <property type="nucleotide sequence ID" value="NZ_CP051774.1"/>
</dbReference>
<organism evidence="1 2">
    <name type="scientific">Luteolibacter luteus</name>
    <dbReference type="NCBI Taxonomy" id="2728835"/>
    <lineage>
        <taxon>Bacteria</taxon>
        <taxon>Pseudomonadati</taxon>
        <taxon>Verrucomicrobiota</taxon>
        <taxon>Verrucomicrobiia</taxon>
        <taxon>Verrucomicrobiales</taxon>
        <taxon>Verrucomicrobiaceae</taxon>
        <taxon>Luteolibacter</taxon>
    </lineage>
</organism>
<sequence>MFRPFLVFAVGVLFGWGVIGFIAPLPRTGDRAIEEMKKVRPGMSLQQVEAALGRKPSYLSRPGETVGTEASAQFPGDYWQEHGLQTYLVQGIGPYLLFVAFDRSERVTFVSFSAT</sequence>
<protein>
    <recommendedName>
        <fullName evidence="3">Outer membrane protein assembly factor BamE</fullName>
    </recommendedName>
</protein>
<accession>A0A858REW5</accession>
<evidence type="ECO:0000313" key="1">
    <source>
        <dbReference type="EMBL" id="QJE95377.1"/>
    </source>
</evidence>
<reference evidence="1 2" key="1">
    <citation type="submission" date="2020-04" db="EMBL/GenBank/DDBJ databases">
        <title>Luteolibacter sp. G-1-1-1 isolated from soil.</title>
        <authorList>
            <person name="Dahal R.H."/>
        </authorList>
    </citation>
    <scope>NUCLEOTIDE SEQUENCE [LARGE SCALE GENOMIC DNA]</scope>
    <source>
        <strain evidence="1 2">G-1-1-1</strain>
    </source>
</reference>
<gene>
    <name evidence="1" type="ORF">HHL09_06145</name>
</gene>
<name>A0A858REW5_9BACT</name>
<evidence type="ECO:0008006" key="3">
    <source>
        <dbReference type="Google" id="ProtNLM"/>
    </source>
</evidence>
<dbReference type="Proteomes" id="UP000501812">
    <property type="component" value="Chromosome"/>
</dbReference>
<dbReference type="EMBL" id="CP051774">
    <property type="protein sequence ID" value="QJE95377.1"/>
    <property type="molecule type" value="Genomic_DNA"/>
</dbReference>
<proteinExistence type="predicted"/>
<dbReference type="AlphaFoldDB" id="A0A858REW5"/>
<keyword evidence="2" id="KW-1185">Reference proteome</keyword>